<dbReference type="SUPFAM" id="SSF52151">
    <property type="entry name" value="FabD/lysophospholipase-like"/>
    <property type="match status" value="1"/>
</dbReference>
<dbReference type="InterPro" id="IPR016035">
    <property type="entry name" value="Acyl_Trfase/lysoPLipase"/>
</dbReference>
<evidence type="ECO:0000256" key="1">
    <source>
        <dbReference type="ARBA" id="ARBA00022801"/>
    </source>
</evidence>
<feature type="domain" description="PNPLA" evidence="6">
    <location>
        <begin position="12"/>
        <end position="205"/>
    </location>
</feature>
<evidence type="ECO:0000313" key="7">
    <source>
        <dbReference type="EMBL" id="SEH03062.1"/>
    </source>
</evidence>
<dbReference type="Proteomes" id="UP000236732">
    <property type="component" value="Unassembled WGS sequence"/>
</dbReference>
<evidence type="ECO:0000256" key="2">
    <source>
        <dbReference type="ARBA" id="ARBA00022963"/>
    </source>
</evidence>
<organism evidence="7 8">
    <name type="scientific">Nonomuraea solani</name>
    <dbReference type="NCBI Taxonomy" id="1144553"/>
    <lineage>
        <taxon>Bacteria</taxon>
        <taxon>Bacillati</taxon>
        <taxon>Actinomycetota</taxon>
        <taxon>Actinomycetes</taxon>
        <taxon>Streptosporangiales</taxon>
        <taxon>Streptosporangiaceae</taxon>
        <taxon>Nonomuraea</taxon>
    </lineage>
</organism>
<feature type="short sequence motif" description="GXSXG" evidence="4">
    <location>
        <begin position="47"/>
        <end position="51"/>
    </location>
</feature>
<feature type="active site" description="Proton acceptor" evidence="4">
    <location>
        <position position="192"/>
    </location>
</feature>
<reference evidence="7 8" key="1">
    <citation type="submission" date="2016-10" db="EMBL/GenBank/DDBJ databases">
        <authorList>
            <person name="de Groot N.N."/>
        </authorList>
    </citation>
    <scope>NUCLEOTIDE SEQUENCE [LARGE SCALE GENOMIC DNA]</scope>
    <source>
        <strain evidence="7 8">CGMCC 4.7037</strain>
    </source>
</reference>
<feature type="active site" description="Nucleophile" evidence="4">
    <location>
        <position position="49"/>
    </location>
</feature>
<dbReference type="GO" id="GO:0016042">
    <property type="term" value="P:lipid catabolic process"/>
    <property type="evidence" value="ECO:0007669"/>
    <property type="project" value="UniProtKB-UniRule"/>
</dbReference>
<dbReference type="EMBL" id="FNVT01000032">
    <property type="protein sequence ID" value="SEH03062.1"/>
    <property type="molecule type" value="Genomic_DNA"/>
</dbReference>
<feature type="compositionally biased region" description="Low complexity" evidence="5">
    <location>
        <begin position="261"/>
        <end position="280"/>
    </location>
</feature>
<protein>
    <submittedName>
        <fullName evidence="7">NTE family protein</fullName>
    </submittedName>
</protein>
<dbReference type="GO" id="GO:0016787">
    <property type="term" value="F:hydrolase activity"/>
    <property type="evidence" value="ECO:0007669"/>
    <property type="project" value="UniProtKB-UniRule"/>
</dbReference>
<dbReference type="PANTHER" id="PTHR14226:SF57">
    <property type="entry name" value="BLR7027 PROTEIN"/>
    <property type="match status" value="1"/>
</dbReference>
<evidence type="ECO:0000313" key="8">
    <source>
        <dbReference type="Proteomes" id="UP000236732"/>
    </source>
</evidence>
<gene>
    <name evidence="7" type="ORF">SAMN05444920_13271</name>
</gene>
<evidence type="ECO:0000256" key="5">
    <source>
        <dbReference type="SAM" id="MobiDB-lite"/>
    </source>
</evidence>
<feature type="short sequence motif" description="GXGXXG" evidence="4">
    <location>
        <begin position="16"/>
        <end position="21"/>
    </location>
</feature>
<dbReference type="InterPro" id="IPR050301">
    <property type="entry name" value="NTE"/>
</dbReference>
<name>A0A1H6EZ35_9ACTN</name>
<evidence type="ECO:0000256" key="4">
    <source>
        <dbReference type="PROSITE-ProRule" id="PRU01161"/>
    </source>
</evidence>
<dbReference type="AlphaFoldDB" id="A0A1H6EZ35"/>
<dbReference type="PANTHER" id="PTHR14226">
    <property type="entry name" value="NEUROPATHY TARGET ESTERASE/SWISS CHEESE D.MELANOGASTER"/>
    <property type="match status" value="1"/>
</dbReference>
<dbReference type="InterPro" id="IPR002641">
    <property type="entry name" value="PNPLA_dom"/>
</dbReference>
<accession>A0A1H6EZ35</accession>
<evidence type="ECO:0000259" key="6">
    <source>
        <dbReference type="PROSITE" id="PS51635"/>
    </source>
</evidence>
<dbReference type="Gene3D" id="3.40.1090.10">
    <property type="entry name" value="Cytosolic phospholipase A2 catalytic domain"/>
    <property type="match status" value="2"/>
</dbReference>
<sequence>MVVKNGGMRRALVLGGGGVTGIAWELGMLAGLAEHGVDLSCADVVIGTSAGAVVGAQLACGLELRQRYEAQLAPIAGETAPSGARKAVLKLIWASMRAGTDAQAFRERMGRTALNAKTPSEEERLRTVARWLGEAREWPARELLITAMDTASGEFAVFDAASGADLVRAVAASCSSPGVRPPITIGERRYMDGGIRSPLNLDLAKGCSHVVALAPVTRAGGPVETVEQQRSRLGAAQVVVITPDEATRKAIGTGLLDPSRRAPAARAGHAQAAAAADLARGGWQPDT</sequence>
<dbReference type="Pfam" id="PF01734">
    <property type="entry name" value="Patatin"/>
    <property type="match status" value="1"/>
</dbReference>
<keyword evidence="2 4" id="KW-0442">Lipid degradation</keyword>
<dbReference type="PROSITE" id="PS51635">
    <property type="entry name" value="PNPLA"/>
    <property type="match status" value="1"/>
</dbReference>
<keyword evidence="8" id="KW-1185">Reference proteome</keyword>
<keyword evidence="3 4" id="KW-0443">Lipid metabolism</keyword>
<keyword evidence="1 4" id="KW-0378">Hydrolase</keyword>
<evidence type="ECO:0000256" key="3">
    <source>
        <dbReference type="ARBA" id="ARBA00023098"/>
    </source>
</evidence>
<feature type="short sequence motif" description="DGA/G" evidence="4">
    <location>
        <begin position="192"/>
        <end position="194"/>
    </location>
</feature>
<feature type="region of interest" description="Disordered" evidence="5">
    <location>
        <begin position="260"/>
        <end position="287"/>
    </location>
</feature>
<proteinExistence type="predicted"/>